<proteinExistence type="inferred from homology"/>
<comment type="similarity">
    <text evidence="2">Belongs to the CPA3 antiporters (TC 2.A.63) subunit E family.</text>
</comment>
<evidence type="ECO:0000256" key="4">
    <source>
        <dbReference type="ARBA" id="ARBA00022692"/>
    </source>
</evidence>
<evidence type="ECO:0000256" key="5">
    <source>
        <dbReference type="ARBA" id="ARBA00022989"/>
    </source>
</evidence>
<dbReference type="GO" id="GO:0008324">
    <property type="term" value="F:monoatomic cation transmembrane transporter activity"/>
    <property type="evidence" value="ECO:0007669"/>
    <property type="project" value="InterPro"/>
</dbReference>
<gene>
    <name evidence="8" type="primary">phaE</name>
    <name evidence="8" type="ORF">GCM10010961_38590</name>
</gene>
<dbReference type="PANTHER" id="PTHR34584:SF1">
    <property type="entry name" value="NA(+)_H(+) ANTIPORTER SUBUNIT E1"/>
    <property type="match status" value="1"/>
</dbReference>
<dbReference type="PIRSF" id="PIRSF019239">
    <property type="entry name" value="MrpE"/>
    <property type="match status" value="1"/>
</dbReference>
<accession>A0A8J3HCA5</accession>
<evidence type="ECO:0000256" key="1">
    <source>
        <dbReference type="ARBA" id="ARBA00004651"/>
    </source>
</evidence>
<dbReference type="PANTHER" id="PTHR34584">
    <property type="entry name" value="NA(+)/H(+) ANTIPORTER SUBUNIT E1"/>
    <property type="match status" value="1"/>
</dbReference>
<dbReference type="NCBIfam" id="NF006518">
    <property type="entry name" value="PRK08965.1-2"/>
    <property type="match status" value="1"/>
</dbReference>
<dbReference type="Proteomes" id="UP000611500">
    <property type="component" value="Unassembled WGS sequence"/>
</dbReference>
<dbReference type="InterPro" id="IPR002758">
    <property type="entry name" value="Cation_antiport_E"/>
</dbReference>
<reference evidence="8" key="2">
    <citation type="submission" date="2020-09" db="EMBL/GenBank/DDBJ databases">
        <authorList>
            <person name="Sun Q."/>
            <person name="Zhou Y."/>
        </authorList>
    </citation>
    <scope>NUCLEOTIDE SEQUENCE</scope>
    <source>
        <strain evidence="8">CGMCC 1.7081</strain>
    </source>
</reference>
<dbReference type="RefSeq" id="WP_028094914.1">
    <property type="nucleotide sequence ID" value="NZ_BNAP01000029.1"/>
</dbReference>
<name>A0A8J3HCA5_9RHOB</name>
<keyword evidence="9" id="KW-1185">Reference proteome</keyword>
<evidence type="ECO:0000313" key="9">
    <source>
        <dbReference type="Proteomes" id="UP000611500"/>
    </source>
</evidence>
<dbReference type="AlphaFoldDB" id="A0A8J3HCA5"/>
<dbReference type="EMBL" id="BNAP01000029">
    <property type="protein sequence ID" value="GHH01411.1"/>
    <property type="molecule type" value="Genomic_DNA"/>
</dbReference>
<evidence type="ECO:0000256" key="3">
    <source>
        <dbReference type="ARBA" id="ARBA00022475"/>
    </source>
</evidence>
<dbReference type="GO" id="GO:0005886">
    <property type="term" value="C:plasma membrane"/>
    <property type="evidence" value="ECO:0007669"/>
    <property type="project" value="UniProtKB-SubCell"/>
</dbReference>
<keyword evidence="5 7" id="KW-1133">Transmembrane helix</keyword>
<sequence>MRLLARIFPHPILTGLLTLVWLLLVNRYSINSLLFGLFLGTVIPFITRPYWPNRPRLHHPIKIVVYIAIVIWDIILANFTVAKIVLFKSNAARKPAWITVPLALKSPEAITALAGTITLTPGTVSADLSAGGHYLLVHCLDAPDPDAVRDEIKTRYERRLMEIFE</sequence>
<evidence type="ECO:0000256" key="2">
    <source>
        <dbReference type="ARBA" id="ARBA00006228"/>
    </source>
</evidence>
<keyword evidence="6 7" id="KW-0472">Membrane</keyword>
<feature type="transmembrane region" description="Helical" evidence="7">
    <location>
        <begin position="6"/>
        <end position="25"/>
    </location>
</feature>
<comment type="subcellular location">
    <subcellularLocation>
        <location evidence="1">Cell membrane</location>
        <topology evidence="1">Multi-pass membrane protein</topology>
    </subcellularLocation>
</comment>
<reference evidence="8" key="1">
    <citation type="journal article" date="2014" name="Int. J. Syst. Evol. Microbiol.">
        <title>Complete genome sequence of Corynebacterium casei LMG S-19264T (=DSM 44701T), isolated from a smear-ripened cheese.</title>
        <authorList>
            <consortium name="US DOE Joint Genome Institute (JGI-PGF)"/>
            <person name="Walter F."/>
            <person name="Albersmeier A."/>
            <person name="Kalinowski J."/>
            <person name="Ruckert C."/>
        </authorList>
    </citation>
    <scope>NUCLEOTIDE SEQUENCE</scope>
    <source>
        <strain evidence="8">CGMCC 1.7081</strain>
    </source>
</reference>
<keyword evidence="4 7" id="KW-0812">Transmembrane</keyword>
<organism evidence="8 9">
    <name type="scientific">Pseudodonghicola xiamenensis</name>
    <dbReference type="NCBI Taxonomy" id="337702"/>
    <lineage>
        <taxon>Bacteria</taxon>
        <taxon>Pseudomonadati</taxon>
        <taxon>Pseudomonadota</taxon>
        <taxon>Alphaproteobacteria</taxon>
        <taxon>Rhodobacterales</taxon>
        <taxon>Paracoccaceae</taxon>
        <taxon>Pseudodonghicola</taxon>
    </lineage>
</organism>
<dbReference type="Pfam" id="PF01899">
    <property type="entry name" value="MNHE"/>
    <property type="match status" value="1"/>
</dbReference>
<comment type="caution">
    <text evidence="8">The sequence shown here is derived from an EMBL/GenBank/DDBJ whole genome shotgun (WGS) entry which is preliminary data.</text>
</comment>
<keyword evidence="3" id="KW-1003">Cell membrane</keyword>
<protein>
    <submittedName>
        <fullName evidence="8">Na+/H+ antiporter subunit E</fullName>
    </submittedName>
</protein>
<feature type="transmembrane region" description="Helical" evidence="7">
    <location>
        <begin position="63"/>
        <end position="86"/>
    </location>
</feature>
<feature type="transmembrane region" description="Helical" evidence="7">
    <location>
        <begin position="32"/>
        <end position="51"/>
    </location>
</feature>
<evidence type="ECO:0000313" key="8">
    <source>
        <dbReference type="EMBL" id="GHH01411.1"/>
    </source>
</evidence>
<evidence type="ECO:0000256" key="7">
    <source>
        <dbReference type="SAM" id="Phobius"/>
    </source>
</evidence>
<evidence type="ECO:0000256" key="6">
    <source>
        <dbReference type="ARBA" id="ARBA00023136"/>
    </source>
</evidence>